<dbReference type="InterPro" id="IPR013321">
    <property type="entry name" value="Arc_rbn_hlx_hlx"/>
</dbReference>
<evidence type="ECO:0000313" key="1">
    <source>
        <dbReference type="EMBL" id="KKB96502.1"/>
    </source>
</evidence>
<proteinExistence type="predicted"/>
<protein>
    <recommendedName>
        <fullName evidence="3">CopG family transcriptional regulator</fullName>
    </recommendedName>
</protein>
<gene>
    <name evidence="1" type="ORF">SZ25_00408</name>
</gene>
<accession>A0A0F5MR09</accession>
<evidence type="ECO:0008006" key="3">
    <source>
        <dbReference type="Google" id="ProtNLM"/>
    </source>
</evidence>
<dbReference type="GO" id="GO:0006355">
    <property type="term" value="P:regulation of DNA-templated transcription"/>
    <property type="evidence" value="ECO:0007669"/>
    <property type="project" value="InterPro"/>
</dbReference>
<sequence length="66" mass="7787">MLKNIKSRGESKKFSVNFPKSLLDEIDVICNANYIARTAWILQASKEKLERDRYEKMKKLQENMGH</sequence>
<reference evidence="1 2" key="1">
    <citation type="submission" date="2015-02" db="EMBL/GenBank/DDBJ databases">
        <title>Single cell genomics of a rare environmental alphaproteobacterium provides unique insights into Rickettsiaceae evolution.</title>
        <authorList>
            <person name="Martijn J."/>
            <person name="Schulz F."/>
            <person name="Zaremba-Niedzwiedzka K."/>
            <person name="Viklund J."/>
            <person name="Stepanauskas R."/>
            <person name="Andersson S.G.E."/>
            <person name="Horn M."/>
            <person name="Guy L."/>
            <person name="Ettema T.J.G."/>
        </authorList>
    </citation>
    <scope>NUCLEOTIDE SEQUENCE [LARGE SCALE GENOMIC DNA]</scope>
    <source>
        <strain evidence="1 2">SCGC AAA041-L04</strain>
    </source>
</reference>
<dbReference type="Proteomes" id="UP000033358">
    <property type="component" value="Unassembled WGS sequence"/>
</dbReference>
<evidence type="ECO:0000313" key="2">
    <source>
        <dbReference type="Proteomes" id="UP000033358"/>
    </source>
</evidence>
<dbReference type="Gene3D" id="1.10.1220.10">
    <property type="entry name" value="Met repressor-like"/>
    <property type="match status" value="1"/>
</dbReference>
<dbReference type="EMBL" id="JYHA01000066">
    <property type="protein sequence ID" value="KKB96502.1"/>
    <property type="molecule type" value="Genomic_DNA"/>
</dbReference>
<organism evidence="1 2">
    <name type="scientific">Candidatus Arcanibacter lacustris</name>
    <dbReference type="NCBI Taxonomy" id="1607817"/>
    <lineage>
        <taxon>Bacteria</taxon>
        <taxon>Pseudomonadati</taxon>
        <taxon>Pseudomonadota</taxon>
        <taxon>Alphaproteobacteria</taxon>
        <taxon>Rickettsiales</taxon>
        <taxon>Candidatus Arcanibacter</taxon>
    </lineage>
</organism>
<keyword evidence="2" id="KW-1185">Reference proteome</keyword>
<name>A0A0F5MR09_9RICK</name>
<comment type="caution">
    <text evidence="1">The sequence shown here is derived from an EMBL/GenBank/DDBJ whole genome shotgun (WGS) entry which is preliminary data.</text>
</comment>
<dbReference type="AlphaFoldDB" id="A0A0F5MR09"/>